<dbReference type="Proteomes" id="UP000053039">
    <property type="component" value="Unassembled WGS sequence"/>
</dbReference>
<evidence type="ECO:0000313" key="2">
    <source>
        <dbReference type="EMBL" id="KUM84351.1"/>
    </source>
</evidence>
<dbReference type="SUPFAM" id="SSF52402">
    <property type="entry name" value="Adenine nucleotide alpha hydrolases-like"/>
    <property type="match status" value="1"/>
</dbReference>
<dbReference type="EMBL" id="LMWM01000032">
    <property type="protein sequence ID" value="KUM84351.1"/>
    <property type="molecule type" value="Genomic_DNA"/>
</dbReference>
<proteinExistence type="predicted"/>
<dbReference type="InterPro" id="IPR014729">
    <property type="entry name" value="Rossmann-like_a/b/a_fold"/>
</dbReference>
<gene>
    <name evidence="2" type="ORF">AQI94_31820</name>
</gene>
<dbReference type="Pfam" id="PF00582">
    <property type="entry name" value="Usp"/>
    <property type="match status" value="1"/>
</dbReference>
<protein>
    <recommendedName>
        <fullName evidence="1">UspA domain-containing protein</fullName>
    </recommendedName>
</protein>
<dbReference type="Gene3D" id="3.40.50.620">
    <property type="entry name" value="HUPs"/>
    <property type="match status" value="1"/>
</dbReference>
<feature type="domain" description="UspA" evidence="1">
    <location>
        <begin position="7"/>
        <end position="128"/>
    </location>
</feature>
<accession>A0A124H9A3</accession>
<evidence type="ECO:0000259" key="1">
    <source>
        <dbReference type="Pfam" id="PF00582"/>
    </source>
</evidence>
<comment type="caution">
    <text evidence="2">The sequence shown here is derived from an EMBL/GenBank/DDBJ whole genome shotgun (WGS) entry which is preliminary data.</text>
</comment>
<dbReference type="AlphaFoldDB" id="A0A124H9A3"/>
<reference evidence="2 3" key="1">
    <citation type="submission" date="2015-10" db="EMBL/GenBank/DDBJ databases">
        <title>Draft genome sequence of Streptomyces pseudovenezuelae DSM 40212, type strain for the species Streptomyces pseudovenezuelae.</title>
        <authorList>
            <person name="Ruckert C."/>
            <person name="Winkler A."/>
            <person name="Kalinowski J."/>
            <person name="Kampfer P."/>
            <person name="Glaeser S."/>
        </authorList>
    </citation>
    <scope>NUCLEOTIDE SEQUENCE [LARGE SCALE GENOMIC DNA]</scope>
    <source>
        <strain evidence="2 3">DSM 40212</strain>
    </source>
</reference>
<dbReference type="OrthoDB" id="3865341at2"/>
<evidence type="ECO:0000313" key="3">
    <source>
        <dbReference type="Proteomes" id="UP000053039"/>
    </source>
</evidence>
<dbReference type="InterPro" id="IPR006016">
    <property type="entry name" value="UspA"/>
</dbReference>
<name>A0A124H9A3_9ACTN</name>
<dbReference type="RefSeq" id="WP_051832320.1">
    <property type="nucleotide sequence ID" value="NZ_JBIBHV010000019.1"/>
</dbReference>
<sequence>MPVPALFAFEGVRRRGGEVWALHVSAVPEPASGLRLSPTERKALADSEAAVPRMTVAAAREKFPDVGVGVRVDTVWTGGAGALVEASRAADLAVITARHRHGLGLGPHTGSFTRGLLHRAHCPVVFVPVG</sequence>
<organism evidence="2 3">
    <name type="scientific">Streptomyces pseudovenezuelae</name>
    <dbReference type="NCBI Taxonomy" id="67350"/>
    <lineage>
        <taxon>Bacteria</taxon>
        <taxon>Bacillati</taxon>
        <taxon>Actinomycetota</taxon>
        <taxon>Actinomycetes</taxon>
        <taxon>Kitasatosporales</taxon>
        <taxon>Streptomycetaceae</taxon>
        <taxon>Streptomyces</taxon>
        <taxon>Streptomyces aurantiacus group</taxon>
    </lineage>
</organism>